<name>A0A9P5N521_9AGAM</name>
<evidence type="ECO:0000313" key="3">
    <source>
        <dbReference type="Proteomes" id="UP000759537"/>
    </source>
</evidence>
<evidence type="ECO:0000256" key="1">
    <source>
        <dbReference type="SAM" id="MobiDB-lite"/>
    </source>
</evidence>
<proteinExistence type="predicted"/>
<dbReference type="OrthoDB" id="3227825at2759"/>
<organism evidence="2 3">
    <name type="scientific">Russula ochroleuca</name>
    <dbReference type="NCBI Taxonomy" id="152965"/>
    <lineage>
        <taxon>Eukaryota</taxon>
        <taxon>Fungi</taxon>
        <taxon>Dikarya</taxon>
        <taxon>Basidiomycota</taxon>
        <taxon>Agaricomycotina</taxon>
        <taxon>Agaricomycetes</taxon>
        <taxon>Russulales</taxon>
        <taxon>Russulaceae</taxon>
        <taxon>Russula</taxon>
    </lineage>
</organism>
<feature type="region of interest" description="Disordered" evidence="1">
    <location>
        <begin position="103"/>
        <end position="123"/>
    </location>
</feature>
<accession>A0A9P5N521</accession>
<protein>
    <submittedName>
        <fullName evidence="2">Uncharacterized protein</fullName>
    </submittedName>
</protein>
<sequence>MPHNHTAIPRDCAIHPAPEISKDDIFVPPPATQSQSAYCEPHRVGYAQYHGSITPSDGATHNYHHTPCAPQPTSQLNNNATQQCGTATANVLPFFDIPFGGMAENTPVPSGRPPKRNRQDFNDAGYNPAVLGASMANIYKDFAVRLIDDPQSNFIFRMESSAGRTRVTIELEIQEFNDAGYNSAVPGTSRARNCRDIAVWFINNPQSNFIANRMESSTGRSKVMMELEIVDAD</sequence>
<dbReference type="Proteomes" id="UP000759537">
    <property type="component" value="Unassembled WGS sequence"/>
</dbReference>
<gene>
    <name evidence="2" type="ORF">DFH94DRAFT_688656</name>
</gene>
<reference evidence="2" key="2">
    <citation type="journal article" date="2020" name="Nat. Commun.">
        <title>Large-scale genome sequencing of mycorrhizal fungi provides insights into the early evolution of symbiotic traits.</title>
        <authorList>
            <person name="Miyauchi S."/>
            <person name="Kiss E."/>
            <person name="Kuo A."/>
            <person name="Drula E."/>
            <person name="Kohler A."/>
            <person name="Sanchez-Garcia M."/>
            <person name="Morin E."/>
            <person name="Andreopoulos B."/>
            <person name="Barry K.W."/>
            <person name="Bonito G."/>
            <person name="Buee M."/>
            <person name="Carver A."/>
            <person name="Chen C."/>
            <person name="Cichocki N."/>
            <person name="Clum A."/>
            <person name="Culley D."/>
            <person name="Crous P.W."/>
            <person name="Fauchery L."/>
            <person name="Girlanda M."/>
            <person name="Hayes R.D."/>
            <person name="Keri Z."/>
            <person name="LaButti K."/>
            <person name="Lipzen A."/>
            <person name="Lombard V."/>
            <person name="Magnuson J."/>
            <person name="Maillard F."/>
            <person name="Murat C."/>
            <person name="Nolan M."/>
            <person name="Ohm R.A."/>
            <person name="Pangilinan J."/>
            <person name="Pereira M.F."/>
            <person name="Perotto S."/>
            <person name="Peter M."/>
            <person name="Pfister S."/>
            <person name="Riley R."/>
            <person name="Sitrit Y."/>
            <person name="Stielow J.B."/>
            <person name="Szollosi G."/>
            <person name="Zifcakova L."/>
            <person name="Stursova M."/>
            <person name="Spatafora J.W."/>
            <person name="Tedersoo L."/>
            <person name="Vaario L.M."/>
            <person name="Yamada A."/>
            <person name="Yan M."/>
            <person name="Wang P."/>
            <person name="Xu J."/>
            <person name="Bruns T."/>
            <person name="Baldrian P."/>
            <person name="Vilgalys R."/>
            <person name="Dunand C."/>
            <person name="Henrissat B."/>
            <person name="Grigoriev I.V."/>
            <person name="Hibbett D."/>
            <person name="Nagy L.G."/>
            <person name="Martin F.M."/>
        </authorList>
    </citation>
    <scope>NUCLEOTIDE SEQUENCE</scope>
    <source>
        <strain evidence="2">Prilba</strain>
    </source>
</reference>
<dbReference type="AlphaFoldDB" id="A0A9P5N521"/>
<evidence type="ECO:0000313" key="2">
    <source>
        <dbReference type="EMBL" id="KAF8486307.1"/>
    </source>
</evidence>
<keyword evidence="3" id="KW-1185">Reference proteome</keyword>
<comment type="caution">
    <text evidence="2">The sequence shown here is derived from an EMBL/GenBank/DDBJ whole genome shotgun (WGS) entry which is preliminary data.</text>
</comment>
<dbReference type="EMBL" id="WHVB01000002">
    <property type="protein sequence ID" value="KAF8486307.1"/>
    <property type="molecule type" value="Genomic_DNA"/>
</dbReference>
<reference evidence="2" key="1">
    <citation type="submission" date="2019-10" db="EMBL/GenBank/DDBJ databases">
        <authorList>
            <consortium name="DOE Joint Genome Institute"/>
            <person name="Kuo A."/>
            <person name="Miyauchi S."/>
            <person name="Kiss E."/>
            <person name="Drula E."/>
            <person name="Kohler A."/>
            <person name="Sanchez-Garcia M."/>
            <person name="Andreopoulos B."/>
            <person name="Barry K.W."/>
            <person name="Bonito G."/>
            <person name="Buee M."/>
            <person name="Carver A."/>
            <person name="Chen C."/>
            <person name="Cichocki N."/>
            <person name="Clum A."/>
            <person name="Culley D."/>
            <person name="Crous P.W."/>
            <person name="Fauchery L."/>
            <person name="Girlanda M."/>
            <person name="Hayes R."/>
            <person name="Keri Z."/>
            <person name="LaButti K."/>
            <person name="Lipzen A."/>
            <person name="Lombard V."/>
            <person name="Magnuson J."/>
            <person name="Maillard F."/>
            <person name="Morin E."/>
            <person name="Murat C."/>
            <person name="Nolan M."/>
            <person name="Ohm R."/>
            <person name="Pangilinan J."/>
            <person name="Pereira M."/>
            <person name="Perotto S."/>
            <person name="Peter M."/>
            <person name="Riley R."/>
            <person name="Sitrit Y."/>
            <person name="Stielow B."/>
            <person name="Szollosi G."/>
            <person name="Zifcakova L."/>
            <person name="Stursova M."/>
            <person name="Spatafora J.W."/>
            <person name="Tedersoo L."/>
            <person name="Vaario L.-M."/>
            <person name="Yamada A."/>
            <person name="Yan M."/>
            <person name="Wang P."/>
            <person name="Xu J."/>
            <person name="Bruns T."/>
            <person name="Baldrian P."/>
            <person name="Vilgalys R."/>
            <person name="Henrissat B."/>
            <person name="Grigoriev I.V."/>
            <person name="Hibbett D."/>
            <person name="Nagy L.G."/>
            <person name="Martin F.M."/>
        </authorList>
    </citation>
    <scope>NUCLEOTIDE SEQUENCE</scope>
    <source>
        <strain evidence="2">Prilba</strain>
    </source>
</reference>